<name>A0A840VDV2_9PROT</name>
<accession>A0A840VDV2</accession>
<evidence type="ECO:0000313" key="6">
    <source>
        <dbReference type="Proteomes" id="UP000553706"/>
    </source>
</evidence>
<keyword evidence="2" id="KW-0328">Glycosyltransferase</keyword>
<dbReference type="InterPro" id="IPR029044">
    <property type="entry name" value="Nucleotide-diphossugar_trans"/>
</dbReference>
<dbReference type="CDD" id="cd00761">
    <property type="entry name" value="Glyco_tranf_GTA_type"/>
    <property type="match status" value="1"/>
</dbReference>
<dbReference type="PANTHER" id="PTHR43179">
    <property type="entry name" value="RHAMNOSYLTRANSFERASE WBBL"/>
    <property type="match status" value="1"/>
</dbReference>
<comment type="similarity">
    <text evidence="1">Belongs to the glycosyltransferase 2 family.</text>
</comment>
<organism evidence="5 6">
    <name type="scientific">Acidocella aromatica</name>
    <dbReference type="NCBI Taxonomy" id="1303579"/>
    <lineage>
        <taxon>Bacteria</taxon>
        <taxon>Pseudomonadati</taxon>
        <taxon>Pseudomonadota</taxon>
        <taxon>Alphaproteobacteria</taxon>
        <taxon>Acetobacterales</taxon>
        <taxon>Acidocellaceae</taxon>
        <taxon>Acidocella</taxon>
    </lineage>
</organism>
<dbReference type="PANTHER" id="PTHR43179:SF12">
    <property type="entry name" value="GALACTOFURANOSYLTRANSFERASE GLFT2"/>
    <property type="match status" value="1"/>
</dbReference>
<evidence type="ECO:0000256" key="2">
    <source>
        <dbReference type="ARBA" id="ARBA00022676"/>
    </source>
</evidence>
<evidence type="ECO:0000313" key="5">
    <source>
        <dbReference type="EMBL" id="MBB5374038.1"/>
    </source>
</evidence>
<comment type="caution">
    <text evidence="5">The sequence shown here is derived from an EMBL/GenBank/DDBJ whole genome shotgun (WGS) entry which is preliminary data.</text>
</comment>
<evidence type="ECO:0000256" key="1">
    <source>
        <dbReference type="ARBA" id="ARBA00006739"/>
    </source>
</evidence>
<feature type="domain" description="Glycosyltransferase 2-like" evidence="4">
    <location>
        <begin position="71"/>
        <end position="178"/>
    </location>
</feature>
<dbReference type="SUPFAM" id="SSF53448">
    <property type="entry name" value="Nucleotide-diphospho-sugar transferases"/>
    <property type="match status" value="1"/>
</dbReference>
<reference evidence="5 6" key="1">
    <citation type="submission" date="2020-08" db="EMBL/GenBank/DDBJ databases">
        <title>Genomic Encyclopedia of Type Strains, Phase IV (KMG-IV): sequencing the most valuable type-strain genomes for metagenomic binning, comparative biology and taxonomic classification.</title>
        <authorList>
            <person name="Goeker M."/>
        </authorList>
    </citation>
    <scope>NUCLEOTIDE SEQUENCE [LARGE SCALE GENOMIC DNA]</scope>
    <source>
        <strain evidence="5 6">DSM 27026</strain>
    </source>
</reference>
<dbReference type="Gene3D" id="3.90.550.10">
    <property type="entry name" value="Spore Coat Polysaccharide Biosynthesis Protein SpsA, Chain A"/>
    <property type="match status" value="1"/>
</dbReference>
<gene>
    <name evidence="5" type="ORF">HNP71_002305</name>
</gene>
<dbReference type="RefSeq" id="WP_221246829.1">
    <property type="nucleotide sequence ID" value="NZ_JACHFJ010000011.1"/>
</dbReference>
<keyword evidence="6" id="KW-1185">Reference proteome</keyword>
<dbReference type="InterPro" id="IPR001173">
    <property type="entry name" value="Glyco_trans_2-like"/>
</dbReference>
<proteinExistence type="inferred from homology"/>
<dbReference type="AlphaFoldDB" id="A0A840VDV2"/>
<sequence length="317" mass="34790">MASAAKMHFSPEGIGVPLTPAVITPTPRIAIVVASIRRAEEIGQLLSHLAVQTLPPFSIILSVEQPSDLPPGLPPDINVVMGPKGLTQQRNRGLELALSMSDLIVFFDDDFIPVSDALEGMARLFALAPDIVAATGLVLRDGVKRGGISYNEALETVRAYEEQRVKAQPAKVEHTGELYGCNMVFRSAAIGACRFDETLPLYGWQEDVDFTGQIMKKGSTVRTNAFAGVHRGVNKGRTQGTALGYSQIINPIYLVRKGTMRPVKALILVTKNFLANHIRLLRPEPFIDRIGRCRGNWRGIFDLLCRRCNPENVLTLH</sequence>
<evidence type="ECO:0000259" key="4">
    <source>
        <dbReference type="Pfam" id="PF00535"/>
    </source>
</evidence>
<protein>
    <submittedName>
        <fullName evidence="5">GT2 family glycosyltransferase</fullName>
    </submittedName>
</protein>
<dbReference type="EMBL" id="JACHFJ010000011">
    <property type="protein sequence ID" value="MBB5374038.1"/>
    <property type="molecule type" value="Genomic_DNA"/>
</dbReference>
<evidence type="ECO:0000256" key="3">
    <source>
        <dbReference type="ARBA" id="ARBA00022679"/>
    </source>
</evidence>
<dbReference type="GO" id="GO:0016757">
    <property type="term" value="F:glycosyltransferase activity"/>
    <property type="evidence" value="ECO:0007669"/>
    <property type="project" value="UniProtKB-KW"/>
</dbReference>
<keyword evidence="3 5" id="KW-0808">Transferase</keyword>
<dbReference type="Proteomes" id="UP000553706">
    <property type="component" value="Unassembled WGS sequence"/>
</dbReference>
<dbReference type="Pfam" id="PF00535">
    <property type="entry name" value="Glycos_transf_2"/>
    <property type="match status" value="1"/>
</dbReference>